<protein>
    <submittedName>
        <fullName evidence="2">Uncharacterized protein</fullName>
    </submittedName>
</protein>
<dbReference type="AlphaFoldDB" id="A0A1M4EP78"/>
<proteinExistence type="predicted"/>
<reference evidence="2" key="1">
    <citation type="submission" date="2016-04" db="EMBL/GenBank/DDBJ databases">
        <authorList>
            <person name="Evans L.H."/>
            <person name="Alamgir A."/>
            <person name="Owens N."/>
            <person name="Weber N.D."/>
            <person name="Virtaneva K."/>
            <person name="Barbian K."/>
            <person name="Babar A."/>
            <person name="Rosenke K."/>
        </authorList>
    </citation>
    <scope>NUCLEOTIDE SEQUENCE</scope>
    <source>
        <strain evidence="2">Nono1</strain>
    </source>
</reference>
<evidence type="ECO:0000256" key="1">
    <source>
        <dbReference type="SAM" id="MobiDB-lite"/>
    </source>
</evidence>
<name>A0A1M4EP78_9ACTN</name>
<feature type="compositionally biased region" description="Polar residues" evidence="1">
    <location>
        <begin position="1"/>
        <end position="10"/>
    </location>
</feature>
<feature type="region of interest" description="Disordered" evidence="1">
    <location>
        <begin position="1"/>
        <end position="47"/>
    </location>
</feature>
<evidence type="ECO:0000313" key="2">
    <source>
        <dbReference type="EMBL" id="SBP00393.1"/>
    </source>
</evidence>
<gene>
    <name evidence="2" type="ORF">BN4615_P9909</name>
</gene>
<organism evidence="2">
    <name type="scientific">Nonomuraea gerenzanensis</name>
    <dbReference type="NCBI Taxonomy" id="93944"/>
    <lineage>
        <taxon>Bacteria</taxon>
        <taxon>Bacillati</taxon>
        <taxon>Actinomycetota</taxon>
        <taxon>Actinomycetes</taxon>
        <taxon>Streptosporangiales</taxon>
        <taxon>Streptosporangiaceae</taxon>
        <taxon>Nonomuraea</taxon>
    </lineage>
</organism>
<accession>A0A1M4EP78</accession>
<sequence>MLPPRTSSYGAPTAEDARKRGGRRGNTLAPASTTAAGEPPPHASETLTPTEALWHPVGITSTAAGSGGRLDDLTTVVGAAGGARDVRLLGRTALRAAHQGDSSRLPLGATGAGVAPRHLSLRDGHVTSPDRYLCR</sequence>
<dbReference type="EMBL" id="LT559118">
    <property type="protein sequence ID" value="SBP00393.1"/>
    <property type="molecule type" value="Genomic_DNA"/>
</dbReference>